<name>A0A3B1CQF3_9ZZZZ</name>
<organism evidence="2">
    <name type="scientific">hydrothermal vent metagenome</name>
    <dbReference type="NCBI Taxonomy" id="652676"/>
    <lineage>
        <taxon>unclassified sequences</taxon>
        <taxon>metagenomes</taxon>
        <taxon>ecological metagenomes</taxon>
    </lineage>
</organism>
<accession>A0A3B1CQF3</accession>
<keyword evidence="1" id="KW-0812">Transmembrane</keyword>
<sequence length="128" mass="13659">MSEIAVVIIAVVVIISAGFLIPVLIEFRKTMKRLNEFLDTTGKELPPAIDELKQTLESLKTISEDIQSVTGGVREIADVLTDTADNLRSVSSVISRVGNETNAVIAGLKTGVKTAIGVFVKNLLHKGG</sequence>
<feature type="transmembrane region" description="Helical" evidence="1">
    <location>
        <begin position="6"/>
        <end position="25"/>
    </location>
</feature>
<protein>
    <recommendedName>
        <fullName evidence="3">DUF948 domain-containing protein</fullName>
    </recommendedName>
</protein>
<dbReference type="EMBL" id="UOGH01000251">
    <property type="protein sequence ID" value="VAX32339.1"/>
    <property type="molecule type" value="Genomic_DNA"/>
</dbReference>
<gene>
    <name evidence="2" type="ORF">MNBD_NITROSPIRAE02-284</name>
</gene>
<dbReference type="Pfam" id="PF06103">
    <property type="entry name" value="DUF948"/>
    <property type="match status" value="1"/>
</dbReference>
<dbReference type="AlphaFoldDB" id="A0A3B1CQF3"/>
<dbReference type="InterPro" id="IPR009293">
    <property type="entry name" value="UPF0478"/>
</dbReference>
<evidence type="ECO:0008006" key="3">
    <source>
        <dbReference type="Google" id="ProtNLM"/>
    </source>
</evidence>
<reference evidence="2" key="1">
    <citation type="submission" date="2018-06" db="EMBL/GenBank/DDBJ databases">
        <authorList>
            <person name="Zhirakovskaya E."/>
        </authorList>
    </citation>
    <scope>NUCLEOTIDE SEQUENCE</scope>
</reference>
<keyword evidence="1" id="KW-1133">Transmembrane helix</keyword>
<evidence type="ECO:0000256" key="1">
    <source>
        <dbReference type="SAM" id="Phobius"/>
    </source>
</evidence>
<evidence type="ECO:0000313" key="2">
    <source>
        <dbReference type="EMBL" id="VAX32339.1"/>
    </source>
</evidence>
<keyword evidence="1" id="KW-0472">Membrane</keyword>
<dbReference type="PANTHER" id="PTHR40070:SF1">
    <property type="entry name" value="UPF0478 PROTEIN YTXG"/>
    <property type="match status" value="1"/>
</dbReference>
<proteinExistence type="predicted"/>
<dbReference type="PANTHER" id="PTHR40070">
    <property type="entry name" value="UPF0478 PROTEIN YTXG"/>
    <property type="match status" value="1"/>
</dbReference>